<dbReference type="OrthoDB" id="1898221at2759"/>
<evidence type="ECO:0000313" key="9">
    <source>
        <dbReference type="Proteomes" id="UP001217963"/>
    </source>
</evidence>
<accession>A0A9Q9C996</accession>
<evidence type="ECO:0000313" key="6">
    <source>
        <dbReference type="EMBL" id="UTX42797.1"/>
    </source>
</evidence>
<dbReference type="InterPro" id="IPR006838">
    <property type="entry name" value="ADTRP_AIG1"/>
</dbReference>
<reference evidence="7 9" key="2">
    <citation type="submission" date="2023-02" db="EMBL/GenBank/DDBJ databases">
        <title>Encephalitozoon hellem ATCC 50451 complete genome.</title>
        <authorList>
            <person name="Mascarenhas dos Santos A.C."/>
            <person name="Julian A.T."/>
            <person name="Pombert J.-F."/>
        </authorList>
    </citation>
    <scope>NUCLEOTIDE SEQUENCE [LARGE SCALE GENOMIC DNA]</scope>
    <source>
        <strain evidence="7 9">ATCC 50451</strain>
    </source>
</reference>
<organism evidence="6 8">
    <name type="scientific">Encephalitozoon hellem</name>
    <name type="common">Microsporidian parasite</name>
    <dbReference type="NCBI Taxonomy" id="27973"/>
    <lineage>
        <taxon>Eukaryota</taxon>
        <taxon>Fungi</taxon>
        <taxon>Fungi incertae sedis</taxon>
        <taxon>Microsporidia</taxon>
        <taxon>Unikaryonidae</taxon>
        <taxon>Encephalitozoon</taxon>
    </lineage>
</organism>
<comment type="subcellular location">
    <subcellularLocation>
        <location evidence="1">Endomembrane system</location>
        <topology evidence="1">Multi-pass membrane protein</topology>
    </subcellularLocation>
</comment>
<dbReference type="EMBL" id="CP119064">
    <property type="protein sequence ID" value="WEL38256.1"/>
    <property type="molecule type" value="Genomic_DNA"/>
</dbReference>
<keyword evidence="2 5" id="KW-0812">Transmembrane</keyword>
<dbReference type="GO" id="GO:0016020">
    <property type="term" value="C:membrane"/>
    <property type="evidence" value="ECO:0007669"/>
    <property type="project" value="InterPro"/>
</dbReference>
<dbReference type="EMBL" id="CP075149">
    <property type="protein sequence ID" value="UTX42797.1"/>
    <property type="molecule type" value="Genomic_DNA"/>
</dbReference>
<feature type="transmembrane region" description="Helical" evidence="5">
    <location>
        <begin position="47"/>
        <end position="68"/>
    </location>
</feature>
<evidence type="ECO:0000313" key="8">
    <source>
        <dbReference type="Proteomes" id="UP001059546"/>
    </source>
</evidence>
<feature type="transmembrane region" description="Helical" evidence="5">
    <location>
        <begin position="121"/>
        <end position="138"/>
    </location>
</feature>
<keyword evidence="3 5" id="KW-1133">Transmembrane helix</keyword>
<name>A0A9Q9C996_ENCHE</name>
<dbReference type="GO" id="GO:0012505">
    <property type="term" value="C:endomembrane system"/>
    <property type="evidence" value="ECO:0007669"/>
    <property type="project" value="UniProtKB-SubCell"/>
</dbReference>
<proteinExistence type="predicted"/>
<evidence type="ECO:0000256" key="3">
    <source>
        <dbReference type="ARBA" id="ARBA00022989"/>
    </source>
</evidence>
<reference evidence="6" key="1">
    <citation type="submission" date="2021-05" db="EMBL/GenBank/DDBJ databases">
        <title>Encephalitozoon hellem ATCC 50604 Complete Genome.</title>
        <authorList>
            <person name="Mascarenhas dos Santos A.C."/>
            <person name="Julian A.T."/>
            <person name="Pombert J.-F."/>
        </authorList>
    </citation>
    <scope>NUCLEOTIDE SEQUENCE</scope>
    <source>
        <strain evidence="6">ATCC 50604</strain>
    </source>
</reference>
<dbReference type="PANTHER" id="PTHR10989">
    <property type="entry name" value="ANDROGEN-INDUCED PROTEIN 1-RELATED"/>
    <property type="match status" value="1"/>
</dbReference>
<protein>
    <submittedName>
        <fullName evidence="6">FAR-17a/AIG1-like protein</fullName>
    </submittedName>
</protein>
<dbReference type="Proteomes" id="UP001059546">
    <property type="component" value="Chromosome III"/>
</dbReference>
<evidence type="ECO:0000256" key="2">
    <source>
        <dbReference type="ARBA" id="ARBA00022692"/>
    </source>
</evidence>
<sequence>MEKSRIKLTLKEVLKLLLLGLCVYAAMDCSHTSAVLGAASAFTAGKFIYFTFISLYLTIISTVLGYIVKTKAGKKLEAVYKDMLAVAFSLEGIVTVLFWSLYVTDRKLLLGKSVMNDSDSLFIEMSSHLFPIVLLLISQAEVRLRKERRCIYFIFGSGILYLLEITYFHKKDNKWPYPIFKDPQGSAFNYGPLKRILFIAASCLIGVAFYRSLISINDTIHQGYEESESNQI</sequence>
<feature type="transmembrane region" description="Helical" evidence="5">
    <location>
        <begin position="196"/>
        <end position="214"/>
    </location>
</feature>
<evidence type="ECO:0000256" key="4">
    <source>
        <dbReference type="ARBA" id="ARBA00023136"/>
    </source>
</evidence>
<feature type="transmembrane region" description="Helical" evidence="5">
    <location>
        <begin position="80"/>
        <end position="101"/>
    </location>
</feature>
<keyword evidence="9" id="KW-1185">Reference proteome</keyword>
<dbReference type="PANTHER" id="PTHR10989:SF16">
    <property type="entry name" value="AT02829P-RELATED"/>
    <property type="match status" value="1"/>
</dbReference>
<dbReference type="Proteomes" id="UP001217963">
    <property type="component" value="Chromosome III"/>
</dbReference>
<evidence type="ECO:0000313" key="7">
    <source>
        <dbReference type="EMBL" id="WEL38256.1"/>
    </source>
</evidence>
<gene>
    <name evidence="6" type="ORF">GPU96_03g05190</name>
    <name evidence="7" type="ORF">PFJ87_03g01140</name>
</gene>
<evidence type="ECO:0000256" key="1">
    <source>
        <dbReference type="ARBA" id="ARBA00004127"/>
    </source>
</evidence>
<keyword evidence="4 5" id="KW-0472">Membrane</keyword>
<feature type="transmembrane region" description="Helical" evidence="5">
    <location>
        <begin position="150"/>
        <end position="168"/>
    </location>
</feature>
<dbReference type="AlphaFoldDB" id="A0A9Q9C996"/>
<evidence type="ECO:0000256" key="5">
    <source>
        <dbReference type="SAM" id="Phobius"/>
    </source>
</evidence>
<dbReference type="Pfam" id="PF04750">
    <property type="entry name" value="Far-17a_AIG1"/>
    <property type="match status" value="1"/>
</dbReference>